<evidence type="ECO:0000313" key="1">
    <source>
        <dbReference type="EMBL" id="MFD1656996.1"/>
    </source>
</evidence>
<keyword evidence="2" id="KW-1185">Reference proteome</keyword>
<dbReference type="RefSeq" id="WP_381077430.1">
    <property type="nucleotide sequence ID" value="NZ_JBHUDX010000004.1"/>
</dbReference>
<organism evidence="1 2">
    <name type="scientific">Streptomyces caeni</name>
    <dbReference type="NCBI Taxonomy" id="2307231"/>
    <lineage>
        <taxon>Bacteria</taxon>
        <taxon>Bacillati</taxon>
        <taxon>Actinomycetota</taxon>
        <taxon>Actinomycetes</taxon>
        <taxon>Kitasatosporales</taxon>
        <taxon>Streptomycetaceae</taxon>
        <taxon>Streptomyces</taxon>
    </lineage>
</organism>
<sequence length="113" mass="11307">MAALATNVVPLTGLRIDDKFVSATAGGDDCATGAGVALLIKNGDASSHTVTLVTPGTVNGLAIADRPVVVAAGQEAAVLVDDEYRDPSTGRASITYDAAPATLTVCVIRLPVS</sequence>
<dbReference type="Proteomes" id="UP001597261">
    <property type="component" value="Unassembled WGS sequence"/>
</dbReference>
<comment type="caution">
    <text evidence="1">The sequence shown here is derived from an EMBL/GenBank/DDBJ whole genome shotgun (WGS) entry which is preliminary data.</text>
</comment>
<gene>
    <name evidence="1" type="ORF">ACFSL4_01780</name>
</gene>
<proteinExistence type="predicted"/>
<protein>
    <recommendedName>
        <fullName evidence="3">DUF2190 family protein</fullName>
    </recommendedName>
</protein>
<accession>A0ABW4IKE3</accession>
<name>A0ABW4IKE3_9ACTN</name>
<evidence type="ECO:0008006" key="3">
    <source>
        <dbReference type="Google" id="ProtNLM"/>
    </source>
</evidence>
<evidence type="ECO:0000313" key="2">
    <source>
        <dbReference type="Proteomes" id="UP001597261"/>
    </source>
</evidence>
<dbReference type="EMBL" id="JBHUDX010000004">
    <property type="protein sequence ID" value="MFD1656996.1"/>
    <property type="molecule type" value="Genomic_DNA"/>
</dbReference>
<reference evidence="2" key="1">
    <citation type="journal article" date="2019" name="Int. J. Syst. Evol. Microbiol.">
        <title>The Global Catalogue of Microorganisms (GCM) 10K type strain sequencing project: providing services to taxonomists for standard genome sequencing and annotation.</title>
        <authorList>
            <consortium name="The Broad Institute Genomics Platform"/>
            <consortium name="The Broad Institute Genome Sequencing Center for Infectious Disease"/>
            <person name="Wu L."/>
            <person name="Ma J."/>
        </authorList>
    </citation>
    <scope>NUCLEOTIDE SEQUENCE [LARGE SCALE GENOMIC DNA]</scope>
    <source>
        <strain evidence="2">CGMCC 1.12470</strain>
    </source>
</reference>